<keyword evidence="8" id="KW-0012">Acyltransferase</keyword>
<evidence type="ECO:0000259" key="13">
    <source>
        <dbReference type="PROSITE" id="PS52019"/>
    </source>
</evidence>
<dbReference type="InterPro" id="IPR015083">
    <property type="entry name" value="NorB/c/GfsB-D-like_docking"/>
</dbReference>
<dbReference type="Gene3D" id="1.10.1200.10">
    <property type="entry name" value="ACP-like"/>
    <property type="match status" value="2"/>
</dbReference>
<feature type="domain" description="PKS/mFAS DH" evidence="13">
    <location>
        <begin position="2406"/>
        <end position="2675"/>
    </location>
</feature>
<dbReference type="InterPro" id="IPR042104">
    <property type="entry name" value="PKS_dehydratase_sf"/>
</dbReference>
<dbReference type="InterPro" id="IPR018201">
    <property type="entry name" value="Ketoacyl_synth_AS"/>
</dbReference>
<dbReference type="Gene3D" id="6.10.140.1830">
    <property type="match status" value="1"/>
</dbReference>
<keyword evidence="4" id="KW-0597">Phosphoprotein</keyword>
<dbReference type="InterPro" id="IPR014031">
    <property type="entry name" value="Ketoacyl_synth_C"/>
</dbReference>
<dbReference type="SUPFAM" id="SSF47336">
    <property type="entry name" value="ACP-like"/>
    <property type="match status" value="2"/>
</dbReference>
<evidence type="ECO:0000313" key="15">
    <source>
        <dbReference type="Proteomes" id="UP000791080"/>
    </source>
</evidence>
<dbReference type="Pfam" id="PF21089">
    <property type="entry name" value="PKS_DH_N"/>
    <property type="match status" value="1"/>
</dbReference>
<feature type="region of interest" description="N-terminal hotdog fold" evidence="9">
    <location>
        <begin position="2406"/>
        <end position="2528"/>
    </location>
</feature>
<name>A0ABT1JDN1_ACTCY</name>
<dbReference type="CDD" id="cd08956">
    <property type="entry name" value="KR_3_FAS_SDR_x"/>
    <property type="match status" value="1"/>
</dbReference>
<dbReference type="SMART" id="SM00826">
    <property type="entry name" value="PKS_DH"/>
    <property type="match status" value="1"/>
</dbReference>
<dbReference type="InterPro" id="IPR049552">
    <property type="entry name" value="PKS_DH_N"/>
</dbReference>
<dbReference type="PROSITE" id="PS50075">
    <property type="entry name" value="CARRIER"/>
    <property type="match status" value="2"/>
</dbReference>
<dbReference type="CDD" id="cd08952">
    <property type="entry name" value="KR_1_SDR_x"/>
    <property type="match status" value="1"/>
</dbReference>
<evidence type="ECO:0000256" key="10">
    <source>
        <dbReference type="SAM" id="MobiDB-lite"/>
    </source>
</evidence>
<dbReference type="Pfam" id="PF00109">
    <property type="entry name" value="ketoacyl-synt"/>
    <property type="match status" value="2"/>
</dbReference>
<dbReference type="CDD" id="cd00833">
    <property type="entry name" value="PKS"/>
    <property type="match status" value="2"/>
</dbReference>
<dbReference type="SMART" id="SM00823">
    <property type="entry name" value="PKS_PP"/>
    <property type="match status" value="2"/>
</dbReference>
<dbReference type="SUPFAM" id="SSF52151">
    <property type="entry name" value="FabD/lysophospholipase-like"/>
    <property type="match status" value="2"/>
</dbReference>
<dbReference type="InterPro" id="IPR049900">
    <property type="entry name" value="PKS_mFAS_DH"/>
</dbReference>
<comment type="caution">
    <text evidence="14">The sequence shown here is derived from an EMBL/GenBank/DDBJ whole genome shotgun (WGS) entry which is preliminary data.</text>
</comment>
<dbReference type="InterPro" id="IPR016035">
    <property type="entry name" value="Acyl_Trfase/lysoPLipase"/>
</dbReference>
<dbReference type="InterPro" id="IPR057326">
    <property type="entry name" value="KR_dom"/>
</dbReference>
<protein>
    <submittedName>
        <fullName evidence="14">Acyl transferase domain-containing protein</fullName>
    </submittedName>
</protein>
<dbReference type="InterPro" id="IPR020841">
    <property type="entry name" value="PKS_Beta-ketoAc_synthase_dom"/>
</dbReference>
<dbReference type="PROSITE" id="PS00606">
    <property type="entry name" value="KS3_1"/>
    <property type="match status" value="1"/>
</dbReference>
<dbReference type="InterPro" id="IPR049551">
    <property type="entry name" value="PKS_DH_C"/>
</dbReference>
<dbReference type="Gene3D" id="3.30.70.3290">
    <property type="match status" value="2"/>
</dbReference>
<dbReference type="InterPro" id="IPR001227">
    <property type="entry name" value="Ac_transferase_dom_sf"/>
</dbReference>
<dbReference type="Pfam" id="PF08659">
    <property type="entry name" value="KR"/>
    <property type="match status" value="2"/>
</dbReference>
<organism evidence="14 15">
    <name type="scientific">Actinoalloteichus caeruleus DSM 43889</name>
    <dbReference type="NCBI Taxonomy" id="1120930"/>
    <lineage>
        <taxon>Bacteria</taxon>
        <taxon>Bacillati</taxon>
        <taxon>Actinomycetota</taxon>
        <taxon>Actinomycetes</taxon>
        <taxon>Pseudonocardiales</taxon>
        <taxon>Pseudonocardiaceae</taxon>
        <taxon>Actinoalloteichus</taxon>
        <taxon>Actinoalloteichus cyanogriseus</taxon>
    </lineage>
</organism>
<evidence type="ECO:0000256" key="5">
    <source>
        <dbReference type="ARBA" id="ARBA00022679"/>
    </source>
</evidence>
<evidence type="ECO:0000256" key="6">
    <source>
        <dbReference type="ARBA" id="ARBA00023194"/>
    </source>
</evidence>
<dbReference type="InterPro" id="IPR036736">
    <property type="entry name" value="ACP-like_sf"/>
</dbReference>
<dbReference type="Pfam" id="PF08990">
    <property type="entry name" value="Docking"/>
    <property type="match status" value="1"/>
</dbReference>
<comment type="pathway">
    <text evidence="2">Antibiotic biosynthesis.</text>
</comment>
<dbReference type="InterPro" id="IPR032821">
    <property type="entry name" value="PKS_assoc"/>
</dbReference>
<dbReference type="Gene3D" id="3.40.366.10">
    <property type="entry name" value="Malonyl-Coenzyme A Acyl Carrier Protein, domain 2"/>
    <property type="match status" value="2"/>
</dbReference>
<dbReference type="Pfam" id="PF00698">
    <property type="entry name" value="Acyl_transf_1"/>
    <property type="match status" value="2"/>
</dbReference>
<keyword evidence="15" id="KW-1185">Reference proteome</keyword>
<feature type="domain" description="Ketosynthase family 3 (KS3)" evidence="12">
    <location>
        <begin position="1521"/>
        <end position="1947"/>
    </location>
</feature>
<dbReference type="NCBIfam" id="NF045894">
    <property type="entry name" value="PKS_plus_SDR"/>
    <property type="match status" value="1"/>
</dbReference>
<dbReference type="Pfam" id="PF16197">
    <property type="entry name" value="KAsynt_C_assoc"/>
    <property type="match status" value="2"/>
</dbReference>
<sequence length="3308" mass="344917">MANEETLRDYLKWVSAELHQTRQRVRELEAGDREPIAIVAMACRFPGGVRTPEDLWRLVVAGTDAITPFPQDRGWTVPPGLSTSGEGGFLTDVADFDAAFFGISPREAVAMDPQQRLLLEVAWETLERAGIDPESLRGTNTGVFTGTASQDYVGVLRQAPEGSEGHTLTGNAASIVSGRIAYSLGLEGAAVSVDTACSTSLVALHLAAAALRKEECGLALAGGASVMSTPTAFLGFDDQGGLAADGRCKPFSAAADGTSWGEGAAFVLLERLADARRNGHPVLAVLRGSAVNSDGASNGLTAPNGPAQQRVILRALADARLAPSEVDAVEAHGTGTVLGDPIEAQALLATYGQDRERPLLLGSVKSNIGHTQAAAGMAGVIKMVQAMHHGMLPRTLHLDTPTPHVDWSAGAVTLLGEETTWPVTGRPRRVGVSSFGMSGTNAHVILEQAPDEELPGGTGGIPPVSPWVLSGRSAAALRAQEERLLEFVADTDARPVDIGAALTTRTSFEHRAVVFDREQLTGLGSGAVRGSASAGLTAVLFTGQGSQRPGMGRELAEAFPVFAEAFDAVCAELDRHLDRPIRDTVFHDDDGGVLDQTVYAQAGLFALQVALFRLIESWGVVPDSLLGHSIGELAAAHVAGVWDLPDAARVVAARGRLMQALPEGGAMVAVEATEDEVIPLVGAGVSLAAVNGPTAVVLSGERSAVAGVVDRLGDRRVRWLRVSHAFHSGLMDPMLAEYRAVLSSVVFREPVVPVVSTVTGALAGTGWCDPEYWVRQVRETVRFAEGMAALGGVGVSRFLELGPDGVLSAMGQDCAPEGVFVPVLRRDRPEPETVVGALASLWVTGMPVDWAAYYGGCGARRVPLPTYAFQHRRFWPTTSDSASTPDSDPVDARFWDAVEREDRSALADLLAVEDTTPIEAALPALSSWRRRRRVDDTIGSWRYREVWRPIAVDTDPVLTGTWWIVTGPEQSGDQTAEALAGALTRRGATVVPLVVTGTDSALLAAQLGDAPRPDGILSFLALTADDAVPVPAGLAATDALVKAVGRTAPVWCLTRAAVSVGRSDEAPVPAQAMTWGYGRVAGVELARTWGGLIDLPRTCDERALTRVCGVLGGAEDQVAVRTSGVFARRLGRAARLDGPGEPWAPRGTVLITGATGAIGGHLARWLAREGADHLVLTSRRGADAPGAADLVEELAALGARTTIATCDVADRAALTDLLSALRGAGETITAVLHTAGVRQLTTIDDTGPDEFARIVTGKVLGAANLDAAFADDDLDAFILFSSISAVWGSGGQGAYAAGGAYLDALAARRRSAGLPATSVAWGVWDGGGMSDGEVGAALGRRGLSPMSPDLAVQALRQVVAHRETTVTVVDVDWERFAPAFTVARPSPLIGDLPEVRHVLDVGEIDTSGTSRLRTELEGLPARERAVAVLDLVRAEAGRALGYTDADELPADRAFRDLGLDSITAVDLRDRVSAATGLRLPTTLVFDHPTPAAVARHLLAETFGADTDGAAEVPAGVVGGTDDPVVIVGMSCRFPGGVRSPEQLWEMLTSGGDAIGEFPTDRGWDVDGLFGPDPDVPGTSYSTRGGFLDDATRFDAAFFGISPREAVAMDPQQRLLLELSWEALERAGIPPGSLRGSRTGVFVGASPQGYGNGVADLPDEVAGYLMTGTATAVLSGRVAYTLGLEGPALTVDTACSSSLAALHLAAQALRGGECERALVGGVAVMATPGTFVEFSRQRGLAADGRCKAFADSADGTGWSEGVGVLVVERLSTARAHHHEVLAVVRGSAINSDGASNGLSAPNGPSQSRVIRQALAAAQLEASQVDVVEGHGTGTTLGDPIEAQALLATYGRDRPADRPLRLGSVKSNLGHTQAAAGVAGVIKMVLAMRHGVLPRTLHVDQPSTRVDWSSGAVSLLTDQVDWPDTDEPRRAAVSSFGVSGTNVHTVLEQAPASHRAPSGDVRPPALTPWLVSGRTANALRAQAGRLAAHVSEGSGLDIAYSLATTRTHLEHRAVVLSEDHGGQVAALAALADGAQPADVVLGTPTTGGTAFLFAGQGAQRPAMGRELYDTYPVFADAFDEVCAHLDRHLDRPLADIVLTGEGLDRTRHTQPALFAVEVALFRLLHSWGVRPDVLLGHSVGELAAVHVAGVLSLSDAAALVATRARLMDALPEGGAMVSVRATEAEVRPLLSEHVSLAAVNGPTTVVVSGDEEAVAAVADHFATQGRRTRRLPVSHAFHSPRMRPMLDEYRAFAAGLPFAAPTIPIISTVTGAPVTTRELADPDYWARQVSDPVRFLDAVLATRERGVTILVELGPDGTLTGLASHCLPDTEDLTLVPTLRPERAEPRTVVTALANIHAAGGTVDWAAYYARSGATHVPLPTYAFEPGRFWLRSQAGPAGPPGLGTTGHPLLTGVVDEAHADAVLCTGSLSLATHPWLADHAVLGTVVFPGAGFVELALQAGAQARCPRLDELTIEAPLVLPAEGTVRLQVRAGPPDETGARPVTIHGREDDDQPWTRHAAGTLAPASPQRGRALAEWPPTGATPVPVDGFYDALVELGYGYGPVFQGLTSAWTHGGDVYADVTLPTEDGGGFGLHPALLDSALHGIGLADPDEPTSGRLPFAWNGVTLHAPGASALRVRISRAVGDAVALTLADAAGGPVAEIESLVLRPVTGAQLGDASRSRQDSLFVLDWTAVDAPAEANAVTLLGSTLPDADLPRCAELADVASDAGNFAVVTQFASDGDVLTATHAVTSAALDFLLAWFADDGFDRTPLVVLTRGGVASGPDETVTDLAQAALWGLLRSAQLEHPGRLTIIDIDDTPESVAALPHAVASENPQLVLRGGQLRAPALNRKRGSGAEPAPVDPGGTVLVTGGSGVLARLVARRMVARGARHLVLASRQGPAAPGAEDLAAELADLGAETRFVACDVSDRNEVASLLAGIRDEHPLRVVVHTAGVLDDGVLSSLTPGRIGTVLAPKADAAWHLHELTRSLDLSAFVLFSSTAATFGSPGQANYAAANAFLDALAHHRAAAGLPALSLGWGPWAESGMLGNLDAGGIARFARSGLVPLSTEQGAALFDAVDQADGPAVLVARPATSGAQVSIDLVPPLLRPLLPVSARPRTEVPATTASELRLRLSSASEEDRDRITYSVVVEAAAAVLGHSSPEAIERGRGFLDIGFDSLTAVELRNRLNAVTGLRLPATLVFDHPTPEDLAEHVRDELVENTSVSALWLVGELDRLATAFAAVPEGDDDRARVTERLRGLLSSWTEQGPAAEDPSGLADATADQIFDLLDEELGVAGPRPGPPTTSKE</sequence>
<dbReference type="Pfam" id="PF18369">
    <property type="entry name" value="PKS_DE"/>
    <property type="match status" value="1"/>
</dbReference>
<dbReference type="InterPro" id="IPR013968">
    <property type="entry name" value="PKS_KR"/>
</dbReference>
<evidence type="ECO:0000256" key="3">
    <source>
        <dbReference type="ARBA" id="ARBA00022450"/>
    </source>
</evidence>
<dbReference type="PANTHER" id="PTHR43775">
    <property type="entry name" value="FATTY ACID SYNTHASE"/>
    <property type="match status" value="1"/>
</dbReference>
<dbReference type="Pfam" id="PF14765">
    <property type="entry name" value="PS-DH"/>
    <property type="match status" value="1"/>
</dbReference>
<dbReference type="PROSITE" id="PS52004">
    <property type="entry name" value="KS3_2"/>
    <property type="match status" value="2"/>
</dbReference>
<reference evidence="14 15" key="2">
    <citation type="submission" date="2022-06" db="EMBL/GenBank/DDBJ databases">
        <title>Genomic Encyclopedia of Type Strains, Phase I: the one thousand microbial genomes (KMG-I) project.</title>
        <authorList>
            <person name="Kyrpides N."/>
        </authorList>
    </citation>
    <scope>NUCLEOTIDE SEQUENCE [LARGE SCALE GENOMIC DNA]</scope>
    <source>
        <strain evidence="14 15">DSM 43889</strain>
    </source>
</reference>
<dbReference type="InterPro" id="IPR016036">
    <property type="entry name" value="Malonyl_transacylase_ACP-bd"/>
</dbReference>
<dbReference type="Pfam" id="PF02801">
    <property type="entry name" value="Ketoacyl-synt_C"/>
    <property type="match status" value="2"/>
</dbReference>
<comment type="cofactor">
    <cofactor evidence="1">
        <name>pantetheine 4'-phosphate</name>
        <dbReference type="ChEBI" id="CHEBI:47942"/>
    </cofactor>
</comment>
<dbReference type="GO" id="GO:0016740">
    <property type="term" value="F:transferase activity"/>
    <property type="evidence" value="ECO:0007669"/>
    <property type="project" value="UniProtKB-KW"/>
</dbReference>
<feature type="active site" description="Proton acceptor; for dehydratase activity" evidence="9">
    <location>
        <position position="2438"/>
    </location>
</feature>
<evidence type="ECO:0000256" key="9">
    <source>
        <dbReference type="PROSITE-ProRule" id="PRU01363"/>
    </source>
</evidence>
<feature type="domain" description="Ketosynthase family 3 (KS3)" evidence="12">
    <location>
        <begin position="33"/>
        <end position="448"/>
    </location>
</feature>
<dbReference type="InterPro" id="IPR050091">
    <property type="entry name" value="PKS_NRPS_Biosynth_Enz"/>
</dbReference>
<feature type="region of interest" description="C-terminal hotdog fold" evidence="9">
    <location>
        <begin position="2540"/>
        <end position="2675"/>
    </location>
</feature>
<dbReference type="InterPro" id="IPR036291">
    <property type="entry name" value="NAD(P)-bd_dom_sf"/>
</dbReference>
<dbReference type="InterPro" id="IPR020806">
    <property type="entry name" value="PKS_PP-bd"/>
</dbReference>
<evidence type="ECO:0000313" key="14">
    <source>
        <dbReference type="EMBL" id="MCP2330608.1"/>
    </source>
</evidence>
<dbReference type="InterPro" id="IPR055123">
    <property type="entry name" value="SpnB-like_Rossmann"/>
</dbReference>
<dbReference type="InterPro" id="IPR014030">
    <property type="entry name" value="Ketoacyl_synth_N"/>
</dbReference>
<dbReference type="PROSITE" id="PS52019">
    <property type="entry name" value="PKS_MFAS_DH"/>
    <property type="match status" value="1"/>
</dbReference>
<dbReference type="InterPro" id="IPR009081">
    <property type="entry name" value="PP-bd_ACP"/>
</dbReference>
<reference evidence="14 15" key="1">
    <citation type="submission" date="2013-07" db="EMBL/GenBank/DDBJ databases">
        <authorList>
            <consortium name="DOE Joint Genome Institute"/>
            <person name="Reeve W."/>
            <person name="Huntemann M."/>
            <person name="Han J."/>
            <person name="Chen A."/>
            <person name="Kyrpides N."/>
            <person name="Mavromatis K."/>
            <person name="Markowitz V."/>
            <person name="Palaniappan K."/>
            <person name="Ivanova N."/>
            <person name="Schaumberg A."/>
            <person name="Pati A."/>
            <person name="Liolios K."/>
            <person name="Nordberg H.P."/>
            <person name="Cantor M.N."/>
            <person name="Hua S.X."/>
            <person name="Woyke T."/>
        </authorList>
    </citation>
    <scope>NUCLEOTIDE SEQUENCE [LARGE SCALE GENOMIC DNA]</scope>
    <source>
        <strain evidence="14 15">DSM 43889</strain>
    </source>
</reference>
<evidence type="ECO:0000256" key="7">
    <source>
        <dbReference type="ARBA" id="ARBA00023268"/>
    </source>
</evidence>
<gene>
    <name evidence="14" type="ORF">G443_000878</name>
</gene>
<dbReference type="Gene3D" id="3.10.129.110">
    <property type="entry name" value="Polyketide synthase dehydratase"/>
    <property type="match status" value="1"/>
</dbReference>
<feature type="active site" description="Proton donor; for dehydratase activity" evidence="9">
    <location>
        <position position="2598"/>
    </location>
</feature>
<evidence type="ECO:0000256" key="2">
    <source>
        <dbReference type="ARBA" id="ARBA00004792"/>
    </source>
</evidence>
<dbReference type="Pfam" id="PF22953">
    <property type="entry name" value="SpnB_Rossmann"/>
    <property type="match status" value="1"/>
</dbReference>
<evidence type="ECO:0000259" key="12">
    <source>
        <dbReference type="PROSITE" id="PS52004"/>
    </source>
</evidence>
<evidence type="ECO:0000256" key="1">
    <source>
        <dbReference type="ARBA" id="ARBA00001957"/>
    </source>
</evidence>
<dbReference type="Gene3D" id="3.40.50.720">
    <property type="entry name" value="NAD(P)-binding Rossmann-like Domain"/>
    <property type="match status" value="2"/>
</dbReference>
<dbReference type="SMART" id="SM00825">
    <property type="entry name" value="PKS_KS"/>
    <property type="match status" value="2"/>
</dbReference>
<dbReference type="Pfam" id="PF00550">
    <property type="entry name" value="PP-binding"/>
    <property type="match status" value="2"/>
</dbReference>
<feature type="region of interest" description="Disordered" evidence="10">
    <location>
        <begin position="2490"/>
        <end position="2513"/>
    </location>
</feature>
<dbReference type="PROSITE" id="PS00012">
    <property type="entry name" value="PHOSPHOPANTETHEINE"/>
    <property type="match status" value="2"/>
</dbReference>
<dbReference type="InterPro" id="IPR016039">
    <property type="entry name" value="Thiolase-like"/>
</dbReference>
<feature type="domain" description="Carrier" evidence="11">
    <location>
        <begin position="1426"/>
        <end position="1501"/>
    </location>
</feature>
<dbReference type="PANTHER" id="PTHR43775:SF51">
    <property type="entry name" value="INACTIVE PHENOLPHTHIOCEROL SYNTHESIS POLYKETIDE SYNTHASE TYPE I PKS1-RELATED"/>
    <property type="match status" value="1"/>
</dbReference>
<feature type="domain" description="Carrier" evidence="11">
    <location>
        <begin position="3143"/>
        <end position="3218"/>
    </location>
</feature>
<dbReference type="InterPro" id="IPR020807">
    <property type="entry name" value="PKS_DH"/>
</dbReference>
<evidence type="ECO:0000256" key="8">
    <source>
        <dbReference type="ARBA" id="ARBA00023315"/>
    </source>
</evidence>
<keyword evidence="3" id="KW-0596">Phosphopantetheine</keyword>
<dbReference type="SUPFAM" id="SSF55048">
    <property type="entry name" value="Probable ACP-binding domain of malonyl-CoA ACP transacylase"/>
    <property type="match status" value="2"/>
</dbReference>
<dbReference type="SUPFAM" id="SSF51735">
    <property type="entry name" value="NAD(P)-binding Rossmann-fold domains"/>
    <property type="match status" value="4"/>
</dbReference>
<dbReference type="InterPro" id="IPR006162">
    <property type="entry name" value="Ppantetheine_attach_site"/>
</dbReference>
<keyword evidence="5 14" id="KW-0808">Transferase</keyword>
<keyword evidence="6" id="KW-0045">Antibiotic biosynthesis</keyword>
<dbReference type="InterPro" id="IPR041618">
    <property type="entry name" value="PKS_DE"/>
</dbReference>
<dbReference type="Gene3D" id="3.40.47.10">
    <property type="match status" value="2"/>
</dbReference>
<dbReference type="SMART" id="SM00827">
    <property type="entry name" value="PKS_AT"/>
    <property type="match status" value="2"/>
</dbReference>
<dbReference type="EMBL" id="AUBJ02000001">
    <property type="protein sequence ID" value="MCP2330608.1"/>
    <property type="molecule type" value="Genomic_DNA"/>
</dbReference>
<proteinExistence type="predicted"/>
<dbReference type="SMART" id="SM01294">
    <property type="entry name" value="PKS_PP_betabranch"/>
    <property type="match status" value="2"/>
</dbReference>
<keyword evidence="7" id="KW-0511">Multifunctional enzyme</keyword>
<evidence type="ECO:0000256" key="4">
    <source>
        <dbReference type="ARBA" id="ARBA00022553"/>
    </source>
</evidence>
<dbReference type="SUPFAM" id="SSF53901">
    <property type="entry name" value="Thiolase-like"/>
    <property type="match status" value="2"/>
</dbReference>
<dbReference type="SMART" id="SM00822">
    <property type="entry name" value="PKS_KR"/>
    <property type="match status" value="2"/>
</dbReference>
<dbReference type="InterPro" id="IPR014043">
    <property type="entry name" value="Acyl_transferase_dom"/>
</dbReference>
<accession>A0ABT1JDN1</accession>
<evidence type="ECO:0000259" key="11">
    <source>
        <dbReference type="PROSITE" id="PS50075"/>
    </source>
</evidence>
<dbReference type="Proteomes" id="UP000791080">
    <property type="component" value="Unassembled WGS sequence"/>
</dbReference>